<organism evidence="1 2">
    <name type="scientific">Aplosporella prunicola CBS 121167</name>
    <dbReference type="NCBI Taxonomy" id="1176127"/>
    <lineage>
        <taxon>Eukaryota</taxon>
        <taxon>Fungi</taxon>
        <taxon>Dikarya</taxon>
        <taxon>Ascomycota</taxon>
        <taxon>Pezizomycotina</taxon>
        <taxon>Dothideomycetes</taxon>
        <taxon>Dothideomycetes incertae sedis</taxon>
        <taxon>Botryosphaeriales</taxon>
        <taxon>Aplosporellaceae</taxon>
        <taxon>Aplosporella</taxon>
    </lineage>
</organism>
<dbReference type="OrthoDB" id="3943917at2759"/>
<name>A0A6A6BH52_9PEZI</name>
<dbReference type="GeneID" id="54301633"/>
<gene>
    <name evidence="1" type="ORF">K452DRAFT_318231</name>
</gene>
<accession>A0A6A6BH52</accession>
<protein>
    <submittedName>
        <fullName evidence="1">Uncharacterized protein</fullName>
    </submittedName>
</protein>
<sequence length="260" mass="29639">MFTSSSVHEESETVDIPSVLHSQETYEFIGFTPQVAADIWQCFLTQPPDLDGSFLDFTTEHVGLHPISDAESGHDDWIGCLQALGINDQLSTAILLPEYDDIRFSATCKYWVLESLVSTYHALQNLTRGNVKYAETVDAIPGHHVVWWAGDKSQAARFYEHETGKINLASISTAPGDFSGTFRTAYFTPQRETADRYACWRKHKQPISEIAVIQVAVPDDFIRSLSTQYLWLKDRSRPSDEWKELIWHSKRGMRLPKDLR</sequence>
<dbReference type="RefSeq" id="XP_033398357.1">
    <property type="nucleotide sequence ID" value="XM_033544137.1"/>
</dbReference>
<dbReference type="AlphaFoldDB" id="A0A6A6BH52"/>
<keyword evidence="2" id="KW-1185">Reference proteome</keyword>
<dbReference type="EMBL" id="ML995484">
    <property type="protein sequence ID" value="KAF2142645.1"/>
    <property type="molecule type" value="Genomic_DNA"/>
</dbReference>
<reference evidence="1" key="1">
    <citation type="journal article" date="2020" name="Stud. Mycol.">
        <title>101 Dothideomycetes genomes: a test case for predicting lifestyles and emergence of pathogens.</title>
        <authorList>
            <person name="Haridas S."/>
            <person name="Albert R."/>
            <person name="Binder M."/>
            <person name="Bloem J."/>
            <person name="Labutti K."/>
            <person name="Salamov A."/>
            <person name="Andreopoulos B."/>
            <person name="Baker S."/>
            <person name="Barry K."/>
            <person name="Bills G."/>
            <person name="Bluhm B."/>
            <person name="Cannon C."/>
            <person name="Castanera R."/>
            <person name="Culley D."/>
            <person name="Daum C."/>
            <person name="Ezra D."/>
            <person name="Gonzalez J."/>
            <person name="Henrissat B."/>
            <person name="Kuo A."/>
            <person name="Liang C."/>
            <person name="Lipzen A."/>
            <person name="Lutzoni F."/>
            <person name="Magnuson J."/>
            <person name="Mondo S."/>
            <person name="Nolan M."/>
            <person name="Ohm R."/>
            <person name="Pangilinan J."/>
            <person name="Park H.-J."/>
            <person name="Ramirez L."/>
            <person name="Alfaro M."/>
            <person name="Sun H."/>
            <person name="Tritt A."/>
            <person name="Yoshinaga Y."/>
            <person name="Zwiers L.-H."/>
            <person name="Turgeon B."/>
            <person name="Goodwin S."/>
            <person name="Spatafora J."/>
            <person name="Crous P."/>
            <person name="Grigoriev I."/>
        </authorList>
    </citation>
    <scope>NUCLEOTIDE SEQUENCE</scope>
    <source>
        <strain evidence="1">CBS 121167</strain>
    </source>
</reference>
<evidence type="ECO:0000313" key="2">
    <source>
        <dbReference type="Proteomes" id="UP000799438"/>
    </source>
</evidence>
<evidence type="ECO:0000313" key="1">
    <source>
        <dbReference type="EMBL" id="KAF2142645.1"/>
    </source>
</evidence>
<dbReference type="Proteomes" id="UP000799438">
    <property type="component" value="Unassembled WGS sequence"/>
</dbReference>
<proteinExistence type="predicted"/>